<proteinExistence type="predicted"/>
<name>A0A841V7F5_MICAE</name>
<accession>A0A841V7F5</accession>
<keyword evidence="1" id="KW-0812">Transmembrane</keyword>
<dbReference type="AlphaFoldDB" id="A0A841V7F5"/>
<keyword evidence="1" id="KW-1133">Transmembrane helix</keyword>
<keyword evidence="1" id="KW-0472">Membrane</keyword>
<evidence type="ECO:0000256" key="1">
    <source>
        <dbReference type="SAM" id="Phobius"/>
    </source>
</evidence>
<dbReference type="RefSeq" id="WP_185241480.1">
    <property type="nucleotide sequence ID" value="NZ_JACEGC010000249.1"/>
</dbReference>
<evidence type="ECO:0000313" key="2">
    <source>
        <dbReference type="EMBL" id="MBC1198138.1"/>
    </source>
</evidence>
<protein>
    <submittedName>
        <fullName evidence="2">Uncharacterized protein</fullName>
    </submittedName>
</protein>
<gene>
    <name evidence="2" type="ORF">H0901_23595</name>
</gene>
<dbReference type="EMBL" id="JACEGC010000249">
    <property type="protein sequence ID" value="MBC1198138.1"/>
    <property type="molecule type" value="Genomic_DNA"/>
</dbReference>
<feature type="transmembrane region" description="Helical" evidence="1">
    <location>
        <begin position="41"/>
        <end position="61"/>
    </location>
</feature>
<feature type="transmembrane region" description="Helical" evidence="1">
    <location>
        <begin position="12"/>
        <end position="29"/>
    </location>
</feature>
<comment type="caution">
    <text evidence="2">The sequence shown here is derived from an EMBL/GenBank/DDBJ whole genome shotgun (WGS) entry which is preliminary data.</text>
</comment>
<reference evidence="2 3" key="1">
    <citation type="submission" date="2020-07" db="EMBL/GenBank/DDBJ databases">
        <title>Genomes of two Microcystis aeruginosa (Cyanobacteria) strains from Florida (USA) with disparate toxicogenic potential.</title>
        <authorList>
            <person name="Lefler F.W."/>
            <person name="Barbosa M."/>
            <person name="Berthold D.E."/>
            <person name="Laughinghouse H.D. IV."/>
        </authorList>
    </citation>
    <scope>NUCLEOTIDE SEQUENCE [LARGE SCALE GENOMIC DNA]</scope>
    <source>
        <strain evidence="2 3">BLCCF158</strain>
    </source>
</reference>
<organism evidence="2 3">
    <name type="scientific">Microcystis aeruginosa BLCC-F158</name>
    <dbReference type="NCBI Taxonomy" id="2755316"/>
    <lineage>
        <taxon>Bacteria</taxon>
        <taxon>Bacillati</taxon>
        <taxon>Cyanobacteriota</taxon>
        <taxon>Cyanophyceae</taxon>
        <taxon>Oscillatoriophycideae</taxon>
        <taxon>Chroococcales</taxon>
        <taxon>Microcystaceae</taxon>
        <taxon>Microcystis</taxon>
    </lineage>
</organism>
<evidence type="ECO:0000313" key="3">
    <source>
        <dbReference type="Proteomes" id="UP000525432"/>
    </source>
</evidence>
<feature type="non-terminal residue" evidence="2">
    <location>
        <position position="173"/>
    </location>
</feature>
<dbReference type="Proteomes" id="UP000525432">
    <property type="component" value="Unassembled WGS sequence"/>
</dbReference>
<sequence>MFEDPLSRLKKASLGFAFGSALGAVIAMGTTSEDWNPYQKWFYGSSIASIGGIAGLAVDGVTGSTERLKASIKRNEHDILNQSLINRYSIPTVFLQKYIKLVYSDLSASNLEYRDKQWLIEKVIARVLRVIPVVYRYSPEYMKTLLEDLYSFLKEEAYQPVNVGVGQPVLLIQ</sequence>